<evidence type="ECO:0000259" key="1">
    <source>
        <dbReference type="Pfam" id="PF12969"/>
    </source>
</evidence>
<dbReference type="Proteomes" id="UP000596252">
    <property type="component" value="Chromosome"/>
</dbReference>
<name>A0ABX7G7G3_9GAMM</name>
<gene>
    <name evidence="2" type="ORF">JQC75_07895</name>
</gene>
<sequence length="354" mass="40073">MPHPISMPLYRQSVSHLYPLNTIFLPVVLWLFMLLNCYSASLQAEEIGPSLSRISLDSEWRSGAYKSQGVEFIPAASWVDPLEVMVPDALPHGQIRDGLYNLVVDNQYKVDADGKKVQFSHYADMVTAPKGLESVSQIQIEFDPHYQHVQLHTIVVNRAGVLIDKTLDADFQLARSPGADDLLYDGSMVATWVLKDIRVGDILEYSYSRYGGNPVFEGRFFGSRTLQWSVPVARQQVRVLWGKSKPLHIQIDNSDLQFTSKTLGAQTDYRLLLEHMPTMTVPSDAAPWYSPFAKAYFSETDTWEQVVDWALPLFSRQQDATDNVKRLAQQIGSKHQSKEAQLVEALTLVQEQVR</sequence>
<dbReference type="EMBL" id="CP069213">
    <property type="protein sequence ID" value="QRH03304.1"/>
    <property type="molecule type" value="Genomic_DNA"/>
</dbReference>
<feature type="domain" description="DUF3857" evidence="1">
    <location>
        <begin position="112"/>
        <end position="278"/>
    </location>
</feature>
<evidence type="ECO:0000313" key="2">
    <source>
        <dbReference type="EMBL" id="QRH03304.1"/>
    </source>
</evidence>
<dbReference type="Pfam" id="PF12969">
    <property type="entry name" value="DUF3857"/>
    <property type="match status" value="1"/>
</dbReference>
<dbReference type="RefSeq" id="WP_203326861.1">
    <property type="nucleotide sequence ID" value="NZ_CP069213.1"/>
</dbReference>
<evidence type="ECO:0000313" key="3">
    <source>
        <dbReference type="Proteomes" id="UP000596252"/>
    </source>
</evidence>
<accession>A0ABX7G7G3</accession>
<protein>
    <submittedName>
        <fullName evidence="2">DUF3857 domain-containing protein</fullName>
    </submittedName>
</protein>
<reference evidence="2 3" key="1">
    <citation type="journal article" date="2012" name="Antonie Van Leeuwenhoek">
        <title>Shewanella litorisediminis sp. nov., a gammaproteobacterium isolated from a tidal flat sediment.</title>
        <authorList>
            <person name="Lee M.H."/>
            <person name="Yoon J.H."/>
        </authorList>
    </citation>
    <scope>NUCLEOTIDE SEQUENCE [LARGE SCALE GENOMIC DNA]</scope>
    <source>
        <strain evidence="2 3">SMK1-12</strain>
    </source>
</reference>
<proteinExistence type="predicted"/>
<keyword evidence="3" id="KW-1185">Reference proteome</keyword>
<dbReference type="Gene3D" id="2.60.40.3140">
    <property type="match status" value="1"/>
</dbReference>
<organism evidence="2 3">
    <name type="scientific">Shewanella litorisediminis</name>
    <dbReference type="NCBI Taxonomy" id="1173586"/>
    <lineage>
        <taxon>Bacteria</taxon>
        <taxon>Pseudomonadati</taxon>
        <taxon>Pseudomonadota</taxon>
        <taxon>Gammaproteobacteria</taxon>
        <taxon>Alteromonadales</taxon>
        <taxon>Shewanellaceae</taxon>
        <taxon>Shewanella</taxon>
    </lineage>
</organism>
<dbReference type="InterPro" id="IPR024618">
    <property type="entry name" value="DUF3857"/>
</dbReference>